<organism evidence="2 3">
    <name type="scientific">Mycena alexandri</name>
    <dbReference type="NCBI Taxonomy" id="1745969"/>
    <lineage>
        <taxon>Eukaryota</taxon>
        <taxon>Fungi</taxon>
        <taxon>Dikarya</taxon>
        <taxon>Basidiomycota</taxon>
        <taxon>Agaricomycotina</taxon>
        <taxon>Agaricomycetes</taxon>
        <taxon>Agaricomycetidae</taxon>
        <taxon>Agaricales</taxon>
        <taxon>Marasmiineae</taxon>
        <taxon>Mycenaceae</taxon>
        <taxon>Mycena</taxon>
    </lineage>
</organism>
<evidence type="ECO:0000313" key="3">
    <source>
        <dbReference type="Proteomes" id="UP001218188"/>
    </source>
</evidence>
<feature type="compositionally biased region" description="Basic residues" evidence="1">
    <location>
        <begin position="100"/>
        <end position="111"/>
    </location>
</feature>
<comment type="caution">
    <text evidence="2">The sequence shown here is derived from an EMBL/GenBank/DDBJ whole genome shotgun (WGS) entry which is preliminary data.</text>
</comment>
<accession>A0AAD6T1K2</accession>
<feature type="region of interest" description="Disordered" evidence="1">
    <location>
        <begin position="68"/>
        <end position="111"/>
    </location>
</feature>
<protein>
    <submittedName>
        <fullName evidence="2">Uncharacterized protein</fullName>
    </submittedName>
</protein>
<keyword evidence="3" id="KW-1185">Reference proteome</keyword>
<dbReference type="Proteomes" id="UP001218188">
    <property type="component" value="Unassembled WGS sequence"/>
</dbReference>
<feature type="non-terminal residue" evidence="2">
    <location>
        <position position="201"/>
    </location>
</feature>
<reference evidence="2" key="1">
    <citation type="submission" date="2023-03" db="EMBL/GenBank/DDBJ databases">
        <title>Massive genome expansion in bonnet fungi (Mycena s.s.) driven by repeated elements and novel gene families across ecological guilds.</title>
        <authorList>
            <consortium name="Lawrence Berkeley National Laboratory"/>
            <person name="Harder C.B."/>
            <person name="Miyauchi S."/>
            <person name="Viragh M."/>
            <person name="Kuo A."/>
            <person name="Thoen E."/>
            <person name="Andreopoulos B."/>
            <person name="Lu D."/>
            <person name="Skrede I."/>
            <person name="Drula E."/>
            <person name="Henrissat B."/>
            <person name="Morin E."/>
            <person name="Kohler A."/>
            <person name="Barry K."/>
            <person name="LaButti K."/>
            <person name="Morin E."/>
            <person name="Salamov A."/>
            <person name="Lipzen A."/>
            <person name="Mereny Z."/>
            <person name="Hegedus B."/>
            <person name="Baldrian P."/>
            <person name="Stursova M."/>
            <person name="Weitz H."/>
            <person name="Taylor A."/>
            <person name="Grigoriev I.V."/>
            <person name="Nagy L.G."/>
            <person name="Martin F."/>
            <person name="Kauserud H."/>
        </authorList>
    </citation>
    <scope>NUCLEOTIDE SEQUENCE</scope>
    <source>
        <strain evidence="2">CBHHK200</strain>
    </source>
</reference>
<dbReference type="EMBL" id="JARJCM010000041">
    <property type="protein sequence ID" value="KAJ7036805.1"/>
    <property type="molecule type" value="Genomic_DNA"/>
</dbReference>
<name>A0AAD6T1K2_9AGAR</name>
<evidence type="ECO:0000256" key="1">
    <source>
        <dbReference type="SAM" id="MobiDB-lite"/>
    </source>
</evidence>
<evidence type="ECO:0000313" key="2">
    <source>
        <dbReference type="EMBL" id="KAJ7036805.1"/>
    </source>
</evidence>
<dbReference type="AlphaFoldDB" id="A0AAD6T1K2"/>
<sequence length="201" mass="23490">QHLFAFSDNVQNPRFPRSSQRHARRLIRYPGACLAPSQSLCQQGAEQQQRPPSADDLVHHLRQRELGRLHGLGDGVRQARHTRSPPRRVPQPGSDYQHRDRPHQRHQQRRCPQHPFRLHALHQHRLLWTFVVPQLRQRNDQRLECVQFRRCRQQFRLHRAILGGSGGGGLEKELVECIRGVINTVLDLPRFEIYSSCSSET</sequence>
<proteinExistence type="predicted"/>
<feature type="non-terminal residue" evidence="2">
    <location>
        <position position="1"/>
    </location>
</feature>
<gene>
    <name evidence="2" type="ORF">C8F04DRAFT_465663</name>
</gene>
<feature type="region of interest" description="Disordered" evidence="1">
    <location>
        <begin position="1"/>
        <end position="21"/>
    </location>
</feature>